<organism evidence="2 3">
    <name type="scientific">Chrysochromulina tobinii</name>
    <dbReference type="NCBI Taxonomy" id="1460289"/>
    <lineage>
        <taxon>Eukaryota</taxon>
        <taxon>Haptista</taxon>
        <taxon>Haptophyta</taxon>
        <taxon>Prymnesiophyceae</taxon>
        <taxon>Prymnesiales</taxon>
        <taxon>Chrysochromulinaceae</taxon>
        <taxon>Chrysochromulina</taxon>
    </lineage>
</organism>
<accession>A0A0M0JNB5</accession>
<protein>
    <submittedName>
        <fullName evidence="2">Uncharacterized protein</fullName>
    </submittedName>
</protein>
<dbReference type="Proteomes" id="UP000037460">
    <property type="component" value="Unassembled WGS sequence"/>
</dbReference>
<evidence type="ECO:0000313" key="2">
    <source>
        <dbReference type="EMBL" id="KOO28069.1"/>
    </source>
</evidence>
<keyword evidence="3" id="KW-1185">Reference proteome</keyword>
<dbReference type="EMBL" id="JWZX01002625">
    <property type="protein sequence ID" value="KOO28069.1"/>
    <property type="molecule type" value="Genomic_DNA"/>
</dbReference>
<feature type="region of interest" description="Disordered" evidence="1">
    <location>
        <begin position="16"/>
        <end position="42"/>
    </location>
</feature>
<dbReference type="AlphaFoldDB" id="A0A0M0JNB5"/>
<name>A0A0M0JNB5_9EUKA</name>
<comment type="caution">
    <text evidence="2">The sequence shown here is derived from an EMBL/GenBank/DDBJ whole genome shotgun (WGS) entry which is preliminary data.</text>
</comment>
<sequence>MARRCVDPEGVRCDLSAASHGSSPPFVRRAADKPWSARAQDGASPPFGIRFAFGSVSVRVPRLAQQGHDLALALLPCEVDGRLAALGSKSRIGAPFEKTLGDREVAVDCRVMQS</sequence>
<evidence type="ECO:0000313" key="3">
    <source>
        <dbReference type="Proteomes" id="UP000037460"/>
    </source>
</evidence>
<evidence type="ECO:0000256" key="1">
    <source>
        <dbReference type="SAM" id="MobiDB-lite"/>
    </source>
</evidence>
<reference evidence="3" key="1">
    <citation type="journal article" date="2015" name="PLoS Genet.">
        <title>Genome Sequence and Transcriptome Analyses of Chrysochromulina tobin: Metabolic Tools for Enhanced Algal Fitness in the Prominent Order Prymnesiales (Haptophyceae).</title>
        <authorList>
            <person name="Hovde B.T."/>
            <person name="Deodato C.R."/>
            <person name="Hunsperger H.M."/>
            <person name="Ryken S.A."/>
            <person name="Yost W."/>
            <person name="Jha R.K."/>
            <person name="Patterson J."/>
            <person name="Monnat R.J. Jr."/>
            <person name="Barlow S.B."/>
            <person name="Starkenburg S.R."/>
            <person name="Cattolico R.A."/>
        </authorList>
    </citation>
    <scope>NUCLEOTIDE SEQUENCE</scope>
    <source>
        <strain evidence="3">CCMP291</strain>
    </source>
</reference>
<gene>
    <name evidence="2" type="ORF">Ctob_012276</name>
</gene>
<proteinExistence type="predicted"/>